<sequence length="679" mass="78630">MTITEAEIQENGGGHSPSAIFSTQISTISMEESLSFDPQMFTTAEFNIDTLMDNIRHQLDLKDIDKQLRQILQHFQYALINLINNDYTQFVELSSSLVALDKSVESLNKEHEASWEDYATFAKKLSDLYSFFEKQQSIINESRTREALNVCELNIYLILDEIVQSAKKKQQSWLKYSFARLNLLNVYLKELEGKNVEKFEQVKEEIKSSLDFVKRAINPYISFNPEDLVSNYYMLLNLRELDMIDEGINIAAKSVINYSRVDGSVTQKWKHFLDALNKEKQAIVASIQSSKQLSSTAKSTLQKFYLSALLTFMASFTQENFEYDFIPSDSEPFQEAYLAFHEFYQSFPEYQAYASYFKKILSYFDMSVYIQLWVKDSYRIFIDSATVENVKLLRDNDSVKLNVSENFALTIQALCSVKVLPGCSSFICQTFYNGLEKYFDFCEDMRDAFGQWNSDQSGQQENEGEFQQWEIMLVMQISMKKSVEEALKMLEDKMYSNRDSNDAAYANFIKYREDVLLQFQAIEVQIESFLRTKLFKDFVKHVSMVGNVPKKYRWTKMPFPKEHSEYVISVRNMWENFIKIYDEEKSDECKIILAKSLASALDTFIAKATEVLDTVEKTANVLRQKGKSLSSDANDSDEAKMKQQIILDTESFISLIGSTEEAKEIVGKLNDLLQRAQSN</sequence>
<dbReference type="Proteomes" id="UP000887579">
    <property type="component" value="Unplaced"/>
</dbReference>
<evidence type="ECO:0000313" key="2">
    <source>
        <dbReference type="WBParaSite" id="ES5_v2.g14458.t1"/>
    </source>
</evidence>
<accession>A0AC34FB28</accession>
<protein>
    <submittedName>
        <fullName evidence="2">Conserved oligomeric Golgi complex subunit 2</fullName>
    </submittedName>
</protein>
<name>A0AC34FB28_9BILA</name>
<evidence type="ECO:0000313" key="1">
    <source>
        <dbReference type="Proteomes" id="UP000887579"/>
    </source>
</evidence>
<proteinExistence type="predicted"/>
<organism evidence="1 2">
    <name type="scientific">Panagrolaimus sp. ES5</name>
    <dbReference type="NCBI Taxonomy" id="591445"/>
    <lineage>
        <taxon>Eukaryota</taxon>
        <taxon>Metazoa</taxon>
        <taxon>Ecdysozoa</taxon>
        <taxon>Nematoda</taxon>
        <taxon>Chromadorea</taxon>
        <taxon>Rhabditida</taxon>
        <taxon>Tylenchina</taxon>
        <taxon>Panagrolaimomorpha</taxon>
        <taxon>Panagrolaimoidea</taxon>
        <taxon>Panagrolaimidae</taxon>
        <taxon>Panagrolaimus</taxon>
    </lineage>
</organism>
<reference evidence="2" key="1">
    <citation type="submission" date="2022-11" db="UniProtKB">
        <authorList>
            <consortium name="WormBaseParasite"/>
        </authorList>
    </citation>
    <scope>IDENTIFICATION</scope>
</reference>
<dbReference type="WBParaSite" id="ES5_v2.g14458.t1">
    <property type="protein sequence ID" value="ES5_v2.g14458.t1"/>
    <property type="gene ID" value="ES5_v2.g14458"/>
</dbReference>